<comment type="catalytic activity">
    <reaction evidence="6">
        <text>precorrin-2 + NAD(+) = sirohydrochlorin + NADH + 2 H(+)</text>
        <dbReference type="Rhea" id="RHEA:15613"/>
        <dbReference type="ChEBI" id="CHEBI:15378"/>
        <dbReference type="ChEBI" id="CHEBI:57540"/>
        <dbReference type="ChEBI" id="CHEBI:57945"/>
        <dbReference type="ChEBI" id="CHEBI:58351"/>
        <dbReference type="ChEBI" id="CHEBI:58827"/>
        <dbReference type="EC" id="1.3.1.76"/>
    </reaction>
</comment>
<reference evidence="8" key="1">
    <citation type="journal article" date="2018" name="Genome Biol.">
        <title>SKESA: strategic k-mer extension for scrupulous assemblies.</title>
        <authorList>
            <person name="Souvorov A."/>
            <person name="Agarwala R."/>
            <person name="Lipman D.J."/>
        </authorList>
    </citation>
    <scope>NUCLEOTIDE SEQUENCE</scope>
    <source>
        <strain evidence="8">Morganella morganii ARLG-3209</strain>
    </source>
</reference>
<dbReference type="Proteomes" id="UP000865968">
    <property type="component" value="Unassembled WGS sequence"/>
</dbReference>
<gene>
    <name evidence="8" type="ORF">I8608_003343</name>
</gene>
<dbReference type="InterPro" id="IPR037115">
    <property type="entry name" value="Sirohaem_synt_dimer_dom_sf"/>
</dbReference>
<keyword evidence="3" id="KW-0560">Oxidoreductase</keyword>
<dbReference type="Gene3D" id="1.10.8.210">
    <property type="entry name" value="Sirohaem synthase, dimerisation domain"/>
    <property type="match status" value="1"/>
</dbReference>
<sequence length="242" mass="26717">MLRPGNGQDMIQTTDSDAVRKGDTMLRYPLFCDLQGKTCLIVGGGEVAVHKCRALLQAGAHVTVIARRFHSDFTALAENPHLTLTEAAFDAALWPQACWLAFAATDSPEVNQQVLEQANARHCFCNVTNAPESASFISPATIDVPPVQIALTCGGNPVYTQFLKHRVMQAIPADAPVKLRAAARLREQVKATHASRDAKRQFWQTFFTDTALEQLLPLDDDELLTDYLNYLLAQFTEEHGTH</sequence>
<evidence type="ECO:0000256" key="1">
    <source>
        <dbReference type="ARBA" id="ARBA00005010"/>
    </source>
</evidence>
<protein>
    <recommendedName>
        <fullName evidence="2">precorrin-2 dehydrogenase</fullName>
        <ecNumber evidence="2">1.3.1.76</ecNumber>
    </recommendedName>
</protein>
<dbReference type="EC" id="1.3.1.76" evidence="2"/>
<accession>A0AAN5MHR1</accession>
<dbReference type="GO" id="GO:0004325">
    <property type="term" value="F:ferrochelatase activity"/>
    <property type="evidence" value="ECO:0007669"/>
    <property type="project" value="InterPro"/>
</dbReference>
<dbReference type="Gene3D" id="3.40.50.720">
    <property type="entry name" value="NAD(P)-binding Rossmann-like Domain"/>
    <property type="match status" value="1"/>
</dbReference>
<dbReference type="Pfam" id="PF10414">
    <property type="entry name" value="CysG_dimeriser"/>
    <property type="match status" value="1"/>
</dbReference>
<proteinExistence type="predicted"/>
<evidence type="ECO:0000256" key="3">
    <source>
        <dbReference type="ARBA" id="ARBA00023002"/>
    </source>
</evidence>
<dbReference type="GO" id="GO:0043115">
    <property type="term" value="F:precorrin-2 dehydrogenase activity"/>
    <property type="evidence" value="ECO:0007669"/>
    <property type="project" value="UniProtKB-EC"/>
</dbReference>
<dbReference type="NCBIfam" id="TIGR01470">
    <property type="entry name" value="cysG_Nterm"/>
    <property type="match status" value="1"/>
</dbReference>
<comment type="pathway">
    <text evidence="1">Porphyrin-containing compound metabolism; siroheme biosynthesis; sirohydrochlorin from precorrin-2: step 1/1.</text>
</comment>
<dbReference type="EMBL" id="DACSWI010000012">
    <property type="protein sequence ID" value="HAT3810448.1"/>
    <property type="molecule type" value="Genomic_DNA"/>
</dbReference>
<dbReference type="AlphaFoldDB" id="A0AAN5MHR1"/>
<evidence type="ECO:0000256" key="6">
    <source>
        <dbReference type="ARBA" id="ARBA00047561"/>
    </source>
</evidence>
<dbReference type="SUPFAM" id="SSF75615">
    <property type="entry name" value="Siroheme synthase middle domains-like"/>
    <property type="match status" value="1"/>
</dbReference>
<dbReference type="SUPFAM" id="SSF51735">
    <property type="entry name" value="NAD(P)-binding Rossmann-fold domains"/>
    <property type="match status" value="1"/>
</dbReference>
<dbReference type="InterPro" id="IPR028161">
    <property type="entry name" value="Met8-like"/>
</dbReference>
<evidence type="ECO:0000313" key="8">
    <source>
        <dbReference type="EMBL" id="HAT3810448.1"/>
    </source>
</evidence>
<keyword evidence="4" id="KW-0520">NAD</keyword>
<dbReference type="InterPro" id="IPR019478">
    <property type="entry name" value="Sirohaem_synthase_dimer_dom"/>
</dbReference>
<dbReference type="GO" id="GO:0019354">
    <property type="term" value="P:siroheme biosynthetic process"/>
    <property type="evidence" value="ECO:0007669"/>
    <property type="project" value="InterPro"/>
</dbReference>
<comment type="caution">
    <text evidence="8">The sequence shown here is derived from an EMBL/GenBank/DDBJ whole genome shotgun (WGS) entry which is preliminary data.</text>
</comment>
<name>A0AAN5MHR1_MORMO</name>
<reference evidence="8" key="2">
    <citation type="submission" date="2020-10" db="EMBL/GenBank/DDBJ databases">
        <authorList>
            <consortium name="NCBI Pathogen Detection Project"/>
        </authorList>
    </citation>
    <scope>NUCLEOTIDE SEQUENCE</scope>
    <source>
        <strain evidence="8">Morganella morganii ARLG-3209</strain>
    </source>
</reference>
<evidence type="ECO:0000256" key="4">
    <source>
        <dbReference type="ARBA" id="ARBA00023027"/>
    </source>
</evidence>
<evidence type="ECO:0000313" key="9">
    <source>
        <dbReference type="Proteomes" id="UP000865968"/>
    </source>
</evidence>
<dbReference type="PANTHER" id="PTHR35330">
    <property type="entry name" value="SIROHEME BIOSYNTHESIS PROTEIN MET8"/>
    <property type="match status" value="1"/>
</dbReference>
<evidence type="ECO:0000256" key="5">
    <source>
        <dbReference type="ARBA" id="ARBA00023244"/>
    </source>
</evidence>
<organism evidence="8 9">
    <name type="scientific">Morganella morganii</name>
    <name type="common">Proteus morganii</name>
    <dbReference type="NCBI Taxonomy" id="582"/>
    <lineage>
        <taxon>Bacteria</taxon>
        <taxon>Pseudomonadati</taxon>
        <taxon>Pseudomonadota</taxon>
        <taxon>Gammaproteobacteria</taxon>
        <taxon>Enterobacterales</taxon>
        <taxon>Morganellaceae</taxon>
        <taxon>Morganella</taxon>
    </lineage>
</organism>
<evidence type="ECO:0000259" key="7">
    <source>
        <dbReference type="Pfam" id="PF10414"/>
    </source>
</evidence>
<dbReference type="Pfam" id="PF13241">
    <property type="entry name" value="NAD_binding_7"/>
    <property type="match status" value="1"/>
</dbReference>
<evidence type="ECO:0000256" key="2">
    <source>
        <dbReference type="ARBA" id="ARBA00012400"/>
    </source>
</evidence>
<dbReference type="InterPro" id="IPR006367">
    <property type="entry name" value="Sirohaem_synthase_N"/>
</dbReference>
<dbReference type="InterPro" id="IPR036291">
    <property type="entry name" value="NAD(P)-bd_dom_sf"/>
</dbReference>
<keyword evidence="5" id="KW-0627">Porphyrin biosynthesis</keyword>
<dbReference type="PANTHER" id="PTHR35330:SF1">
    <property type="entry name" value="SIROHEME BIOSYNTHESIS PROTEIN MET8"/>
    <property type="match status" value="1"/>
</dbReference>
<feature type="domain" description="Sirohaem synthase dimerisation" evidence="7">
    <location>
        <begin position="180"/>
        <end position="221"/>
    </location>
</feature>